<dbReference type="InterPro" id="IPR006311">
    <property type="entry name" value="TAT_signal"/>
</dbReference>
<dbReference type="AlphaFoldDB" id="A0A370GY87"/>
<dbReference type="Proteomes" id="UP000255355">
    <property type="component" value="Unassembled WGS sequence"/>
</dbReference>
<accession>A0A370GY87</accession>
<reference evidence="4 5" key="1">
    <citation type="submission" date="2018-07" db="EMBL/GenBank/DDBJ databases">
        <title>Genomic Encyclopedia of Type Strains, Phase IV (KMG-IV): sequencing the most valuable type-strain genomes for metagenomic binning, comparative biology and taxonomic classification.</title>
        <authorList>
            <person name="Goeker M."/>
        </authorList>
    </citation>
    <scope>NUCLEOTIDE SEQUENCE [LARGE SCALE GENOMIC DNA]</scope>
    <source>
        <strain evidence="4 5">DSM 44952</strain>
    </source>
</reference>
<keyword evidence="1" id="KW-0732">Signal</keyword>
<sequence length="360" mass="39357">MDDSGSVGRRDFLVGAAAAAGAATVAGAGTARGDVATAESVPKLDFPTDDTLRVLLTGDAGTGARPQWLVADAMRDLHGREPFDLALGLGDNIYESGPWTEDDRQFLDKFENPNHGLDFPWVMVLGNHDTSSVLPGDGGWLQRGDHEVGYHRRSARWYMPARYYSVRVPRERPVVEFFVLDLNPVAAYLPPLLQPYWAPGGQFMSEQAAWLDEAVATSPARWKIACTHHPYLNNGPHGDAGNYEGVTLDPLDGRHAKRFLDDHVIGRCQFLLSGHDHSLQVLEHAPELRGTRQLISGAAAKSVHNEPLGRERLSHPSLFQTFTELGFMVMDLTADSVRLRVVTVDAGSGESAIAFDRSLA</sequence>
<evidence type="ECO:0000259" key="3">
    <source>
        <dbReference type="Pfam" id="PF00149"/>
    </source>
</evidence>
<dbReference type="OrthoDB" id="9804511at2"/>
<dbReference type="InterPro" id="IPR051558">
    <property type="entry name" value="Metallophosphoesterase_PAP"/>
</dbReference>
<evidence type="ECO:0000256" key="2">
    <source>
        <dbReference type="ARBA" id="ARBA00022801"/>
    </source>
</evidence>
<keyword evidence="2" id="KW-0378">Hydrolase</keyword>
<dbReference type="Gene3D" id="3.60.21.10">
    <property type="match status" value="1"/>
</dbReference>
<dbReference type="InterPro" id="IPR029052">
    <property type="entry name" value="Metallo-depent_PP-like"/>
</dbReference>
<gene>
    <name evidence="4" type="ORF">DFR68_10885</name>
</gene>
<evidence type="ECO:0000256" key="1">
    <source>
        <dbReference type="ARBA" id="ARBA00022729"/>
    </source>
</evidence>
<organism evidence="4 5">
    <name type="scientific">Nocardia mexicana</name>
    <dbReference type="NCBI Taxonomy" id="279262"/>
    <lineage>
        <taxon>Bacteria</taxon>
        <taxon>Bacillati</taxon>
        <taxon>Actinomycetota</taxon>
        <taxon>Actinomycetes</taxon>
        <taxon>Mycobacteriales</taxon>
        <taxon>Nocardiaceae</taxon>
        <taxon>Nocardia</taxon>
    </lineage>
</organism>
<name>A0A370GY87_9NOCA</name>
<dbReference type="PANTHER" id="PTHR10161:SF14">
    <property type="entry name" value="TARTRATE-RESISTANT ACID PHOSPHATASE TYPE 5"/>
    <property type="match status" value="1"/>
</dbReference>
<protein>
    <submittedName>
        <fullName evidence="4">Calcineurin-like phosphoesterase family protein</fullName>
    </submittedName>
</protein>
<feature type="domain" description="Calcineurin-like phosphoesterase" evidence="3">
    <location>
        <begin position="53"/>
        <end position="278"/>
    </location>
</feature>
<evidence type="ECO:0000313" key="4">
    <source>
        <dbReference type="EMBL" id="RDI48256.1"/>
    </source>
</evidence>
<evidence type="ECO:0000313" key="5">
    <source>
        <dbReference type="Proteomes" id="UP000255355"/>
    </source>
</evidence>
<dbReference type="Pfam" id="PF00149">
    <property type="entry name" value="Metallophos"/>
    <property type="match status" value="1"/>
</dbReference>
<keyword evidence="5" id="KW-1185">Reference proteome</keyword>
<comment type="caution">
    <text evidence="4">The sequence shown here is derived from an EMBL/GenBank/DDBJ whole genome shotgun (WGS) entry which is preliminary data.</text>
</comment>
<dbReference type="SUPFAM" id="SSF56300">
    <property type="entry name" value="Metallo-dependent phosphatases"/>
    <property type="match status" value="1"/>
</dbReference>
<dbReference type="InterPro" id="IPR004843">
    <property type="entry name" value="Calcineurin-like_PHP"/>
</dbReference>
<proteinExistence type="predicted"/>
<dbReference type="STRING" id="1210089.GCA_001613165_05909"/>
<dbReference type="GO" id="GO:0016787">
    <property type="term" value="F:hydrolase activity"/>
    <property type="evidence" value="ECO:0007669"/>
    <property type="project" value="UniProtKB-KW"/>
</dbReference>
<dbReference type="PANTHER" id="PTHR10161">
    <property type="entry name" value="TARTRATE-RESISTANT ACID PHOSPHATASE TYPE 5"/>
    <property type="match status" value="1"/>
</dbReference>
<dbReference type="EMBL" id="QQAZ01000008">
    <property type="protein sequence ID" value="RDI48256.1"/>
    <property type="molecule type" value="Genomic_DNA"/>
</dbReference>
<dbReference type="PROSITE" id="PS51318">
    <property type="entry name" value="TAT"/>
    <property type="match status" value="1"/>
</dbReference>
<dbReference type="RefSeq" id="WP_068026947.1">
    <property type="nucleotide sequence ID" value="NZ_QQAZ01000008.1"/>
</dbReference>